<sequence>MPSRQDRRSTKKTSSLWKWLASLLGLVLIVLAVFVFTEQKRTSSQGDKETKVAQSAKESANKGQSASSSADSNSTTKKSGQSSGQVISSDLVGTWQGQTPVNNYAVTMTFQENGQIDVTID</sequence>
<feature type="compositionally biased region" description="Basic and acidic residues" evidence="1">
    <location>
        <begin position="40"/>
        <end position="51"/>
    </location>
</feature>
<keyword evidence="5" id="KW-1185">Reference proteome</keyword>
<dbReference type="Proteomes" id="UP000245369">
    <property type="component" value="Chromosome"/>
</dbReference>
<name>Q93HQ4_9STRE</name>
<protein>
    <submittedName>
        <fullName evidence="4">Uncharacterized protein SSO2</fullName>
    </submittedName>
</protein>
<feature type="region of interest" description="Disordered" evidence="1">
    <location>
        <begin position="40"/>
        <end position="85"/>
    </location>
</feature>
<dbReference type="EMBL" id="CP029490">
    <property type="protein sequence ID" value="AWN21189.1"/>
    <property type="molecule type" value="Genomic_DNA"/>
</dbReference>
<evidence type="ECO:0000313" key="3">
    <source>
        <dbReference type="EMBL" id="AWN21189.1"/>
    </source>
</evidence>
<dbReference type="AlphaFoldDB" id="Q93HQ4"/>
<feature type="compositionally biased region" description="Polar residues" evidence="1">
    <location>
        <begin position="52"/>
        <end position="64"/>
    </location>
</feature>
<reference evidence="4" key="1">
    <citation type="submission" date="2001-08" db="EMBL/GenBank/DDBJ databases">
        <title>Interruption of an antigen I/II homologous gene, paaB, located downstream of paaA gene by a novel insertion sequence.</title>
        <authorList>
            <person name="Tamura H."/>
            <person name="Kato H."/>
        </authorList>
    </citation>
    <scope>NUCLEOTIDE SEQUENCE</scope>
    <source>
        <strain evidence="4">6715DP</strain>
    </source>
</reference>
<keyword evidence="2" id="KW-0472">Membrane</keyword>
<dbReference type="GeneID" id="93924339"/>
<proteinExistence type="predicted"/>
<dbReference type="RefSeq" id="WP_019771068.1">
    <property type="nucleotide sequence ID" value="NZ_CP029490.1"/>
</dbReference>
<evidence type="ECO:0000256" key="1">
    <source>
        <dbReference type="SAM" id="MobiDB-lite"/>
    </source>
</evidence>
<feature type="compositionally biased region" description="Low complexity" evidence="1">
    <location>
        <begin position="65"/>
        <end position="79"/>
    </location>
</feature>
<dbReference type="EMBL" id="AB069963">
    <property type="protein sequence ID" value="BAB69821.1"/>
    <property type="molecule type" value="Genomic_DNA"/>
</dbReference>
<organism evidence="4">
    <name type="scientific">Streptococcus sobrinus</name>
    <dbReference type="NCBI Taxonomy" id="1310"/>
    <lineage>
        <taxon>Bacteria</taxon>
        <taxon>Bacillati</taxon>
        <taxon>Bacillota</taxon>
        <taxon>Bacilli</taxon>
        <taxon>Lactobacillales</taxon>
        <taxon>Streptococcaceae</taxon>
        <taxon>Streptococcus</taxon>
    </lineage>
</organism>
<feature type="transmembrane region" description="Helical" evidence="2">
    <location>
        <begin position="16"/>
        <end position="36"/>
    </location>
</feature>
<dbReference type="KEGG" id="ssob:DK181_03230"/>
<keyword evidence="2" id="KW-1133">Transmembrane helix</keyword>
<keyword evidence="2" id="KW-0812">Transmembrane</keyword>
<evidence type="ECO:0000313" key="5">
    <source>
        <dbReference type="Proteomes" id="UP000245369"/>
    </source>
</evidence>
<gene>
    <name evidence="4" type="primary">SSO2</name>
    <name evidence="3" type="ORF">DK182_07445</name>
</gene>
<reference evidence="3 5" key="2">
    <citation type="submission" date="2018-05" db="EMBL/GenBank/DDBJ databases">
        <title>Complete genome sequences of Streptococcus sobrinus.</title>
        <authorList>
            <person name="Sales M."/>
            <person name="Jensen P.A."/>
        </authorList>
    </citation>
    <scope>NUCLEOTIDE SEQUENCE [LARGE SCALE GENOMIC DNA]</scope>
    <source>
        <strain evidence="3 5">SL1</strain>
    </source>
</reference>
<accession>Q93HQ4</accession>
<evidence type="ECO:0000313" key="4">
    <source>
        <dbReference type="EMBL" id="BAB69821.1"/>
    </source>
</evidence>
<evidence type="ECO:0000256" key="2">
    <source>
        <dbReference type="SAM" id="Phobius"/>
    </source>
</evidence>